<evidence type="ECO:0000256" key="1">
    <source>
        <dbReference type="ARBA" id="ARBA00003365"/>
    </source>
</evidence>
<feature type="active site" description="Proton acceptor" evidence="9">
    <location>
        <position position="44"/>
    </location>
</feature>
<evidence type="ECO:0000256" key="8">
    <source>
        <dbReference type="ARBA" id="ARBA00049047"/>
    </source>
</evidence>
<evidence type="ECO:0000256" key="2">
    <source>
        <dbReference type="ARBA" id="ARBA00004733"/>
    </source>
</evidence>
<keyword evidence="7 9" id="KW-0456">Lyase</keyword>
<dbReference type="AlphaFoldDB" id="A0A1F4Q147"/>
<evidence type="ECO:0000313" key="11">
    <source>
        <dbReference type="EMBL" id="OGB89590.1"/>
    </source>
</evidence>
<comment type="catalytic activity">
    <reaction evidence="8 9">
        <text>(1S,2R)-1-C-(indol-3-yl)glycerol 3-phosphate + L-serine = D-glyceraldehyde 3-phosphate + L-tryptophan + H2O</text>
        <dbReference type="Rhea" id="RHEA:10532"/>
        <dbReference type="ChEBI" id="CHEBI:15377"/>
        <dbReference type="ChEBI" id="CHEBI:33384"/>
        <dbReference type="ChEBI" id="CHEBI:57912"/>
        <dbReference type="ChEBI" id="CHEBI:58866"/>
        <dbReference type="ChEBI" id="CHEBI:59776"/>
        <dbReference type="EC" id="4.2.1.20"/>
    </reaction>
</comment>
<keyword evidence="6 9" id="KW-0057">Aromatic amino acid biosynthesis</keyword>
<dbReference type="PANTHER" id="PTHR43406:SF1">
    <property type="entry name" value="TRYPTOPHAN SYNTHASE ALPHA CHAIN, CHLOROPLASTIC"/>
    <property type="match status" value="1"/>
</dbReference>
<dbReference type="CDD" id="cd04724">
    <property type="entry name" value="Tryptophan_synthase_alpha"/>
    <property type="match status" value="1"/>
</dbReference>
<dbReference type="Gene3D" id="3.20.20.70">
    <property type="entry name" value="Aldolase class I"/>
    <property type="match status" value="1"/>
</dbReference>
<dbReference type="HAMAP" id="MF_00131">
    <property type="entry name" value="Trp_synth_alpha"/>
    <property type="match status" value="1"/>
</dbReference>
<evidence type="ECO:0000256" key="6">
    <source>
        <dbReference type="ARBA" id="ARBA00023141"/>
    </source>
</evidence>
<evidence type="ECO:0000313" key="12">
    <source>
        <dbReference type="Proteomes" id="UP000178724"/>
    </source>
</evidence>
<dbReference type="UniPathway" id="UPA00035">
    <property type="reaction ID" value="UER00044"/>
</dbReference>
<dbReference type="EMBL" id="METM01000022">
    <property type="protein sequence ID" value="OGB89590.1"/>
    <property type="molecule type" value="Genomic_DNA"/>
</dbReference>
<gene>
    <name evidence="9" type="primary">trpA</name>
    <name evidence="11" type="ORF">A2625_00125</name>
</gene>
<dbReference type="FunFam" id="3.20.20.70:FF:000037">
    <property type="entry name" value="Tryptophan synthase alpha chain"/>
    <property type="match status" value="1"/>
</dbReference>
<keyword evidence="5 9" id="KW-0822">Tryptophan biosynthesis</keyword>
<comment type="caution">
    <text evidence="11">The sequence shown here is derived from an EMBL/GenBank/DDBJ whole genome shotgun (WGS) entry which is preliminary data.</text>
</comment>
<comment type="function">
    <text evidence="1 9">The alpha subunit is responsible for the aldol cleavage of indoleglycerol phosphate to indole and glyceraldehyde 3-phosphate.</text>
</comment>
<comment type="pathway">
    <text evidence="2 9">Amino-acid biosynthesis; L-tryptophan biosynthesis; L-tryptophan from chorismate: step 5/5.</text>
</comment>
<dbReference type="EC" id="4.2.1.20" evidence="9"/>
<dbReference type="SUPFAM" id="SSF51366">
    <property type="entry name" value="Ribulose-phoshate binding barrel"/>
    <property type="match status" value="1"/>
</dbReference>
<evidence type="ECO:0000256" key="4">
    <source>
        <dbReference type="ARBA" id="ARBA00022605"/>
    </source>
</evidence>
<comment type="similarity">
    <text evidence="9 10">Belongs to the TrpA family.</text>
</comment>
<evidence type="ECO:0000256" key="7">
    <source>
        <dbReference type="ARBA" id="ARBA00023239"/>
    </source>
</evidence>
<dbReference type="PROSITE" id="PS00167">
    <property type="entry name" value="TRP_SYNTHASE_ALPHA"/>
    <property type="match status" value="1"/>
</dbReference>
<comment type="subunit">
    <text evidence="3 9">Tetramer of two alpha and two beta chains.</text>
</comment>
<dbReference type="PANTHER" id="PTHR43406">
    <property type="entry name" value="TRYPTOPHAN SYNTHASE, ALPHA CHAIN"/>
    <property type="match status" value="1"/>
</dbReference>
<dbReference type="Pfam" id="PF00290">
    <property type="entry name" value="Trp_syntA"/>
    <property type="match status" value="1"/>
</dbReference>
<evidence type="ECO:0000256" key="10">
    <source>
        <dbReference type="RuleBase" id="RU003662"/>
    </source>
</evidence>
<evidence type="ECO:0000256" key="3">
    <source>
        <dbReference type="ARBA" id="ARBA00011270"/>
    </source>
</evidence>
<name>A0A1F4Q147_UNCSA</name>
<dbReference type="NCBIfam" id="TIGR00262">
    <property type="entry name" value="trpA"/>
    <property type="match status" value="1"/>
</dbReference>
<sequence length="259" mass="27498">MSNLSETFKKRKALITYITAGDHSLAETKKLISSFEKAGADIIELGIPFSDPLADGPVIQASHQRALKKNVALADVFKLVAKVRKKTQIPICFMLSYNLIVKYGEEKFYADCEKIGVDGVVIPDLPPEEGSSPSTSLGTSVKGQAARIAFVAPTSTDARIKSAAESASGFIYLISVAGITGKREMISGDLGDLAARVRKYTKLPIAIGFGISTPAQASQMARIADGVIVGSAIVDLIGKKKTAAALKLIASMRRVIDAR</sequence>
<proteinExistence type="inferred from homology"/>
<organism evidence="11 12">
    <name type="scientific">candidate division WOR-1 bacterium RIFCSPHIGHO2_01_FULL_53_15</name>
    <dbReference type="NCBI Taxonomy" id="1802564"/>
    <lineage>
        <taxon>Bacteria</taxon>
        <taxon>Bacillati</taxon>
        <taxon>Saganbacteria</taxon>
    </lineage>
</organism>
<dbReference type="GO" id="GO:0005829">
    <property type="term" value="C:cytosol"/>
    <property type="evidence" value="ECO:0007669"/>
    <property type="project" value="TreeGrafter"/>
</dbReference>
<protein>
    <recommendedName>
        <fullName evidence="9">Tryptophan synthase alpha chain</fullName>
        <ecNumber evidence="9">4.2.1.20</ecNumber>
    </recommendedName>
</protein>
<dbReference type="InterPro" id="IPR011060">
    <property type="entry name" value="RibuloseP-bd_barrel"/>
</dbReference>
<dbReference type="InterPro" id="IPR018204">
    <property type="entry name" value="Trp_synthase_alpha_AS"/>
</dbReference>
<feature type="active site" description="Proton acceptor" evidence="9">
    <location>
        <position position="55"/>
    </location>
</feature>
<evidence type="ECO:0000256" key="5">
    <source>
        <dbReference type="ARBA" id="ARBA00022822"/>
    </source>
</evidence>
<accession>A0A1F4Q147</accession>
<dbReference type="InterPro" id="IPR002028">
    <property type="entry name" value="Trp_synthase_suA"/>
</dbReference>
<evidence type="ECO:0000256" key="9">
    <source>
        <dbReference type="HAMAP-Rule" id="MF_00131"/>
    </source>
</evidence>
<dbReference type="InterPro" id="IPR013785">
    <property type="entry name" value="Aldolase_TIM"/>
</dbReference>
<dbReference type="Proteomes" id="UP000178724">
    <property type="component" value="Unassembled WGS sequence"/>
</dbReference>
<keyword evidence="4 9" id="KW-0028">Amino-acid biosynthesis</keyword>
<reference evidence="11 12" key="1">
    <citation type="journal article" date="2016" name="Nat. Commun.">
        <title>Thousands of microbial genomes shed light on interconnected biogeochemical processes in an aquifer system.</title>
        <authorList>
            <person name="Anantharaman K."/>
            <person name="Brown C.T."/>
            <person name="Hug L.A."/>
            <person name="Sharon I."/>
            <person name="Castelle C.J."/>
            <person name="Probst A.J."/>
            <person name="Thomas B.C."/>
            <person name="Singh A."/>
            <person name="Wilkins M.J."/>
            <person name="Karaoz U."/>
            <person name="Brodie E.L."/>
            <person name="Williams K.H."/>
            <person name="Hubbard S.S."/>
            <person name="Banfield J.F."/>
        </authorList>
    </citation>
    <scope>NUCLEOTIDE SEQUENCE [LARGE SCALE GENOMIC DNA]</scope>
</reference>
<dbReference type="GO" id="GO:0004834">
    <property type="term" value="F:tryptophan synthase activity"/>
    <property type="evidence" value="ECO:0007669"/>
    <property type="project" value="UniProtKB-UniRule"/>
</dbReference>